<evidence type="ECO:0000259" key="2">
    <source>
        <dbReference type="Pfam" id="PF04212"/>
    </source>
</evidence>
<feature type="compositionally biased region" description="Polar residues" evidence="1">
    <location>
        <begin position="73"/>
        <end position="87"/>
    </location>
</feature>
<dbReference type="Pfam" id="PF04212">
    <property type="entry name" value="MIT"/>
    <property type="match status" value="1"/>
</dbReference>
<evidence type="ECO:0000313" key="4">
    <source>
        <dbReference type="Proteomes" id="UP000256970"/>
    </source>
</evidence>
<dbReference type="Proteomes" id="UP000256970">
    <property type="component" value="Unassembled WGS sequence"/>
</dbReference>
<dbReference type="SUPFAM" id="SSF116846">
    <property type="entry name" value="MIT domain"/>
    <property type="match status" value="2"/>
</dbReference>
<name>A0A383VB91_TETOB</name>
<evidence type="ECO:0000313" key="3">
    <source>
        <dbReference type="EMBL" id="SZX62471.1"/>
    </source>
</evidence>
<protein>
    <recommendedName>
        <fullName evidence="2">MIT domain-containing protein</fullName>
    </recommendedName>
</protein>
<sequence length="207" mass="21704">MSSASSELQATLDKAQHAQSLHETSKALQLYQHALELLHAQIQAAAPASQQQQQLISLFKDVLTRAEDLKQAGTASQKPKQWLQAPQTPAAVSTSSGAPTAASASAGGPAAAQQSQAAAGAAQSAPAATAVAEYQQCKERARELAVQAVAADGSGQAAVALQLYSSLLEVLNRCHRLEGSPAVQAQIMARFQVYLERAELLRQLQGR</sequence>
<keyword evidence="4" id="KW-1185">Reference proteome</keyword>
<accession>A0A383VB91</accession>
<dbReference type="InterPro" id="IPR036181">
    <property type="entry name" value="MIT_dom_sf"/>
</dbReference>
<organism evidence="3 4">
    <name type="scientific">Tetradesmus obliquus</name>
    <name type="common">Green alga</name>
    <name type="synonym">Acutodesmus obliquus</name>
    <dbReference type="NCBI Taxonomy" id="3088"/>
    <lineage>
        <taxon>Eukaryota</taxon>
        <taxon>Viridiplantae</taxon>
        <taxon>Chlorophyta</taxon>
        <taxon>core chlorophytes</taxon>
        <taxon>Chlorophyceae</taxon>
        <taxon>CS clade</taxon>
        <taxon>Sphaeropleales</taxon>
        <taxon>Scenedesmaceae</taxon>
        <taxon>Tetradesmus</taxon>
    </lineage>
</organism>
<dbReference type="Gene3D" id="1.20.58.80">
    <property type="entry name" value="Phosphotransferase system, lactose/cellobiose-type IIA subunit"/>
    <property type="match status" value="2"/>
</dbReference>
<dbReference type="InterPro" id="IPR007330">
    <property type="entry name" value="MIT_dom"/>
</dbReference>
<reference evidence="3 4" key="1">
    <citation type="submission" date="2016-10" db="EMBL/GenBank/DDBJ databases">
        <authorList>
            <person name="Cai Z."/>
        </authorList>
    </citation>
    <scope>NUCLEOTIDE SEQUENCE [LARGE SCALE GENOMIC DNA]</scope>
</reference>
<dbReference type="AlphaFoldDB" id="A0A383VB91"/>
<proteinExistence type="predicted"/>
<feature type="region of interest" description="Disordered" evidence="1">
    <location>
        <begin position="71"/>
        <end position="109"/>
    </location>
</feature>
<feature type="domain" description="MIT" evidence="2">
    <location>
        <begin position="139"/>
        <end position="202"/>
    </location>
</feature>
<gene>
    <name evidence="3" type="ORF">BQ4739_LOCUS3053</name>
</gene>
<feature type="compositionally biased region" description="Low complexity" evidence="1">
    <location>
        <begin position="88"/>
        <end position="109"/>
    </location>
</feature>
<dbReference type="EMBL" id="FNXT01000231">
    <property type="protein sequence ID" value="SZX62471.1"/>
    <property type="molecule type" value="Genomic_DNA"/>
</dbReference>
<evidence type="ECO:0000256" key="1">
    <source>
        <dbReference type="SAM" id="MobiDB-lite"/>
    </source>
</evidence>